<keyword evidence="1" id="KW-1133">Transmembrane helix</keyword>
<dbReference type="AlphaFoldDB" id="A0A5E8BWH1"/>
<sequence>MHTILGKKEVQQFYQVSQKYGPTALVLLLSYLASPEPETLVSLISEASKNYTNYQLFQGDNRISPKNLYYELNVNYTSSDYTETYDQSRLTQSSSAFYNPWFLRGAEVYNYTFDNGTKVTCGLENKWVDTVMQAGPVTHRFFSPIVPFIPRPICQILSEEMYTSSPTVSFITQLNYSSSQPTNFTNTYLNPDFVGYPGENYTLFMTAPDEKKIFATTIMYDSSSYASFSVSTLKKDSSEVQPSYFEDSITLYNTSFSDPIVWSILNNDTSSYAYYPYQTIQTGLEDFLVSVNNETDNNPCLAFTVMKNDSSSSEWFSYNTVIMSYRNPVKSVLLTQLKYRVRTLVYDIQTDSPDPQPVLAVYRYSNSSMNIRVPGRFYSIVSNIKISPFLYGPLQRATGYTIEGYDSTFYSYSGRLRYNVQPIIITICAVAGASILVYFVSRTVLRKIPQGIPSYYSLLHEYHEGLGHSTLPLSFIIKPAYEGMGFEDTLQANHIGVLSKDACLKGPISGVKYS</sequence>
<protein>
    <submittedName>
        <fullName evidence="2">Uncharacterized protein</fullName>
    </submittedName>
</protein>
<keyword evidence="3" id="KW-1185">Reference proteome</keyword>
<dbReference type="GeneID" id="43583423"/>
<reference evidence="2 3" key="1">
    <citation type="submission" date="2019-09" db="EMBL/GenBank/DDBJ databases">
        <authorList>
            <person name="Brejova B."/>
        </authorList>
    </citation>
    <scope>NUCLEOTIDE SEQUENCE [LARGE SCALE GENOMIC DNA]</scope>
</reference>
<keyword evidence="1" id="KW-0472">Membrane</keyword>
<dbReference type="EMBL" id="CABVLU010000003">
    <property type="protein sequence ID" value="VVT55461.1"/>
    <property type="molecule type" value="Genomic_DNA"/>
</dbReference>
<dbReference type="Proteomes" id="UP000398389">
    <property type="component" value="Unassembled WGS sequence"/>
</dbReference>
<organism evidence="2 3">
    <name type="scientific">Magnusiomyces paraingens</name>
    <dbReference type="NCBI Taxonomy" id="2606893"/>
    <lineage>
        <taxon>Eukaryota</taxon>
        <taxon>Fungi</taxon>
        <taxon>Dikarya</taxon>
        <taxon>Ascomycota</taxon>
        <taxon>Saccharomycotina</taxon>
        <taxon>Dipodascomycetes</taxon>
        <taxon>Dipodascales</taxon>
        <taxon>Dipodascaceae</taxon>
        <taxon>Magnusiomyces</taxon>
    </lineage>
</organism>
<gene>
    <name evidence="2" type="ORF">SAPINGB_P004608</name>
</gene>
<name>A0A5E8BWH1_9ASCO</name>
<accession>A0A5E8BWH1</accession>
<keyword evidence="1" id="KW-0812">Transmembrane</keyword>
<evidence type="ECO:0000313" key="3">
    <source>
        <dbReference type="Proteomes" id="UP000398389"/>
    </source>
</evidence>
<evidence type="ECO:0000256" key="1">
    <source>
        <dbReference type="SAM" id="Phobius"/>
    </source>
</evidence>
<dbReference type="RefSeq" id="XP_031855214.1">
    <property type="nucleotide sequence ID" value="XM_031999323.1"/>
</dbReference>
<feature type="transmembrane region" description="Helical" evidence="1">
    <location>
        <begin position="420"/>
        <end position="440"/>
    </location>
</feature>
<proteinExistence type="predicted"/>
<evidence type="ECO:0000313" key="2">
    <source>
        <dbReference type="EMBL" id="VVT55461.1"/>
    </source>
</evidence>